<sequence>MTVTHIWTIAAGLFLTCVAASFAPNEAHEMQGTFTSATLIK</sequence>
<dbReference type="RefSeq" id="WP_281277931.1">
    <property type="nucleotide sequence ID" value="NZ_RKQK01000001.1"/>
</dbReference>
<accession>A0A3N4VD22</accession>
<evidence type="ECO:0000256" key="1">
    <source>
        <dbReference type="SAM" id="SignalP"/>
    </source>
</evidence>
<keyword evidence="1" id="KW-0732">Signal</keyword>
<proteinExistence type="predicted"/>
<organism evidence="2 3">
    <name type="scientific">Pacificibacter maritimus</name>
    <dbReference type="NCBI Taxonomy" id="762213"/>
    <lineage>
        <taxon>Bacteria</taxon>
        <taxon>Pseudomonadati</taxon>
        <taxon>Pseudomonadota</taxon>
        <taxon>Alphaproteobacteria</taxon>
        <taxon>Rhodobacterales</taxon>
        <taxon>Roseobacteraceae</taxon>
        <taxon>Pacificibacter</taxon>
    </lineage>
</organism>
<name>A0A3N4VD22_9RHOB</name>
<keyword evidence="3" id="KW-1185">Reference proteome</keyword>
<evidence type="ECO:0000313" key="3">
    <source>
        <dbReference type="Proteomes" id="UP000269689"/>
    </source>
</evidence>
<evidence type="ECO:0000313" key="2">
    <source>
        <dbReference type="EMBL" id="RPE71750.1"/>
    </source>
</evidence>
<dbReference type="AlphaFoldDB" id="A0A3N4VD22"/>
<gene>
    <name evidence="2" type="ORF">EDD53_0878</name>
</gene>
<comment type="caution">
    <text evidence="2">The sequence shown here is derived from an EMBL/GenBank/DDBJ whole genome shotgun (WGS) entry which is preliminary data.</text>
</comment>
<feature type="signal peptide" evidence="1">
    <location>
        <begin position="1"/>
        <end position="23"/>
    </location>
</feature>
<protein>
    <submittedName>
        <fullName evidence="2">Uncharacterized protein</fullName>
    </submittedName>
</protein>
<feature type="chain" id="PRO_5018214083" evidence="1">
    <location>
        <begin position="24"/>
        <end position="41"/>
    </location>
</feature>
<reference evidence="2 3" key="1">
    <citation type="submission" date="2018-11" db="EMBL/GenBank/DDBJ databases">
        <title>Genomic Encyclopedia of Type Strains, Phase IV (KMG-IV): sequencing the most valuable type-strain genomes for metagenomic binning, comparative biology and taxonomic classification.</title>
        <authorList>
            <person name="Goeker M."/>
        </authorList>
    </citation>
    <scope>NUCLEOTIDE SEQUENCE [LARGE SCALE GENOMIC DNA]</scope>
    <source>
        <strain evidence="2 3">DSM 104731</strain>
    </source>
</reference>
<dbReference type="Proteomes" id="UP000269689">
    <property type="component" value="Unassembled WGS sequence"/>
</dbReference>
<dbReference type="EMBL" id="RKQK01000001">
    <property type="protein sequence ID" value="RPE71750.1"/>
    <property type="molecule type" value="Genomic_DNA"/>
</dbReference>